<geneLocation type="plasmid" evidence="2">
    <name>pacpol4</name>
</geneLocation>
<evidence type="ECO:0000313" key="1">
    <source>
        <dbReference type="EMBL" id="AXC16259.1"/>
    </source>
</evidence>
<keyword evidence="2" id="KW-1185">Reference proteome</keyword>
<proteinExistence type="predicted"/>
<name>A0A2Z5GB87_9BACT</name>
<protein>
    <submittedName>
        <fullName evidence="1">Uncharacterized protein</fullName>
    </submittedName>
</protein>
<dbReference type="AlphaFoldDB" id="A0A2Z5GB87"/>
<gene>
    <name evidence="1" type="ORF">ACPOL_7061</name>
</gene>
<accession>A0A2Z5GB87</accession>
<keyword evidence="1" id="KW-0614">Plasmid</keyword>
<dbReference type="EMBL" id="CP030843">
    <property type="protein sequence ID" value="AXC16259.1"/>
    <property type="molecule type" value="Genomic_DNA"/>
</dbReference>
<reference evidence="1 2" key="1">
    <citation type="journal article" date="2018" name="Front. Microbiol.">
        <title>Hydrolytic Capabilities as a Key to Environmental Success: Chitinolytic and Cellulolytic Acidobacteria From Acidic Sub-arctic Soils and Boreal Peatlands.</title>
        <authorList>
            <person name="Belova S.E."/>
            <person name="Ravin N.V."/>
            <person name="Pankratov T.A."/>
            <person name="Rakitin A.L."/>
            <person name="Ivanova A.A."/>
            <person name="Beletsky A.V."/>
            <person name="Mardanov A.V."/>
            <person name="Sinninghe Damste J.S."/>
            <person name="Dedysh S.N."/>
        </authorList>
    </citation>
    <scope>NUCLEOTIDE SEQUENCE [LARGE SCALE GENOMIC DNA]</scope>
    <source>
        <strain evidence="1 2">SBC82</strain>
        <plasmid evidence="2">pacpol4</plasmid>
    </source>
</reference>
<organism evidence="1 2">
    <name type="scientific">Acidisarcina polymorpha</name>
    <dbReference type="NCBI Taxonomy" id="2211140"/>
    <lineage>
        <taxon>Bacteria</taxon>
        <taxon>Pseudomonadati</taxon>
        <taxon>Acidobacteriota</taxon>
        <taxon>Terriglobia</taxon>
        <taxon>Terriglobales</taxon>
        <taxon>Acidobacteriaceae</taxon>
        <taxon>Acidisarcina</taxon>
    </lineage>
</organism>
<dbReference type="KEGG" id="abas:ACPOL_7061"/>
<sequence length="59" mass="6503">MSANQNDSIEDCLEGFGLRGMPATQPRLPLSLLKMRLTCSGQATLFRVDLKSKEDTLTC</sequence>
<evidence type="ECO:0000313" key="2">
    <source>
        <dbReference type="Proteomes" id="UP000253606"/>
    </source>
</evidence>
<dbReference type="Proteomes" id="UP000253606">
    <property type="component" value="Plasmid pACPOL4"/>
</dbReference>